<evidence type="ECO:0000256" key="6">
    <source>
        <dbReference type="SAM" id="MobiDB-lite"/>
    </source>
</evidence>
<organism evidence="7 8">
    <name type="scientific">Acidipila rosea</name>
    <dbReference type="NCBI Taxonomy" id="768535"/>
    <lineage>
        <taxon>Bacteria</taxon>
        <taxon>Pseudomonadati</taxon>
        <taxon>Acidobacteriota</taxon>
        <taxon>Terriglobia</taxon>
        <taxon>Terriglobales</taxon>
        <taxon>Acidobacteriaceae</taxon>
        <taxon>Acidipila</taxon>
    </lineage>
</organism>
<dbReference type="AlphaFoldDB" id="A0A4R1L9P7"/>
<dbReference type="PANTHER" id="PTHR30563">
    <property type="entry name" value="DNA RECOMBINATION PROTEIN RMUC"/>
    <property type="match status" value="1"/>
</dbReference>
<evidence type="ECO:0000256" key="4">
    <source>
        <dbReference type="ARBA" id="ARBA00023172"/>
    </source>
</evidence>
<dbReference type="Pfam" id="PF02646">
    <property type="entry name" value="RmuC"/>
    <property type="match status" value="1"/>
</dbReference>
<comment type="caution">
    <text evidence="7">The sequence shown here is derived from an EMBL/GenBank/DDBJ whole genome shotgun (WGS) entry which is preliminary data.</text>
</comment>
<accession>A0A4R1L9P7</accession>
<dbReference type="RefSeq" id="WP_131990589.1">
    <property type="nucleotide sequence ID" value="NZ_SMGK01000001.1"/>
</dbReference>
<dbReference type="PANTHER" id="PTHR30563:SF0">
    <property type="entry name" value="DNA RECOMBINATION PROTEIN RMUC"/>
    <property type="match status" value="1"/>
</dbReference>
<protein>
    <submittedName>
        <fullName evidence="7">DNA recombination protein RmuC</fullName>
    </submittedName>
</protein>
<dbReference type="Proteomes" id="UP000295210">
    <property type="component" value="Unassembled WGS sequence"/>
</dbReference>
<keyword evidence="8" id="KW-1185">Reference proteome</keyword>
<dbReference type="InterPro" id="IPR003798">
    <property type="entry name" value="DNA_recombination_RmuC"/>
</dbReference>
<evidence type="ECO:0000256" key="1">
    <source>
        <dbReference type="ARBA" id="ARBA00003416"/>
    </source>
</evidence>
<evidence type="ECO:0000256" key="5">
    <source>
        <dbReference type="SAM" id="Coils"/>
    </source>
</evidence>
<evidence type="ECO:0000256" key="3">
    <source>
        <dbReference type="ARBA" id="ARBA00023054"/>
    </source>
</evidence>
<dbReference type="EMBL" id="SMGK01000001">
    <property type="protein sequence ID" value="TCK75088.1"/>
    <property type="molecule type" value="Genomic_DNA"/>
</dbReference>
<dbReference type="OrthoDB" id="370725at2"/>
<feature type="region of interest" description="Disordered" evidence="6">
    <location>
        <begin position="449"/>
        <end position="469"/>
    </location>
</feature>
<keyword evidence="3 5" id="KW-0175">Coiled coil</keyword>
<feature type="coiled-coil region" evidence="5">
    <location>
        <begin position="174"/>
        <end position="201"/>
    </location>
</feature>
<name>A0A4R1L9P7_9BACT</name>
<evidence type="ECO:0000313" key="8">
    <source>
        <dbReference type="Proteomes" id="UP000295210"/>
    </source>
</evidence>
<gene>
    <name evidence="7" type="ORF">C7378_0068</name>
</gene>
<comment type="similarity">
    <text evidence="2">Belongs to the RmuC family.</text>
</comment>
<evidence type="ECO:0000313" key="7">
    <source>
        <dbReference type="EMBL" id="TCK75088.1"/>
    </source>
</evidence>
<feature type="coiled-coil region" evidence="5">
    <location>
        <begin position="27"/>
        <end position="121"/>
    </location>
</feature>
<dbReference type="GO" id="GO:0006310">
    <property type="term" value="P:DNA recombination"/>
    <property type="evidence" value="ECO:0007669"/>
    <property type="project" value="UniProtKB-KW"/>
</dbReference>
<evidence type="ECO:0000256" key="2">
    <source>
        <dbReference type="ARBA" id="ARBA00009840"/>
    </source>
</evidence>
<comment type="function">
    <text evidence="1">Involved in DNA recombination.</text>
</comment>
<reference evidence="7 8" key="1">
    <citation type="submission" date="2019-03" db="EMBL/GenBank/DDBJ databases">
        <title>Genomic Encyclopedia of Type Strains, Phase IV (KMG-IV): sequencing the most valuable type-strain genomes for metagenomic binning, comparative biology and taxonomic classification.</title>
        <authorList>
            <person name="Goeker M."/>
        </authorList>
    </citation>
    <scope>NUCLEOTIDE SEQUENCE [LARGE SCALE GENOMIC DNA]</scope>
    <source>
        <strain evidence="7 8">DSM 103428</strain>
    </source>
</reference>
<sequence>MLSILVVAIFALAAGLALGFLLTRGRAAEAARELDSLRARESAAAAQLAASQASAQAEQRRAAEIQAALDQAAARQMQLQGEVTALSGQLAEATAKLAGEREKSAEKLALLADAREQLSNQFKALASDILEEKSKRFTEQNQANLGALLTPLKEKFGEFQQKVESLEKDSITGRSELRVQIDQLKTLNQQLSQDASNLVSALKGSSKTQGDWGEFILEQLLEKAGLRKDHEYTVQETVTREDRSRARLDVLLRLPGNRHIIIDSKVSLNAYSDCCSADEESLRETALTRHIQSMRGHIRELSQRNYQTLYNLPSLDFVVMFVPIEPAFMLAIARDGALWQEAWDKSVLLVSPSTLLFVVRTVAQLWRQEQQTRNVQDIVKRGGELYDKLAAFAKDLIEVGRDLDSAKQSYDDAIKKLSTGRGNAIRQAEMLRSLGVKPTKPLPTELLTSAEEESEPLSIAASAAEQDNF</sequence>
<proteinExistence type="inferred from homology"/>
<keyword evidence="4" id="KW-0233">DNA recombination</keyword>